<dbReference type="PANTHER" id="PTHR35089:SF1">
    <property type="entry name" value="CHAPERONE PROTEIN SKP"/>
    <property type="match status" value="1"/>
</dbReference>
<keyword evidence="4" id="KW-1185">Reference proteome</keyword>
<protein>
    <submittedName>
        <fullName evidence="3">Membrane protein</fullName>
    </submittedName>
</protein>
<dbReference type="PROSITE" id="PS51257">
    <property type="entry name" value="PROKAR_LIPOPROTEIN"/>
    <property type="match status" value="1"/>
</dbReference>
<organism evidence="3 4">
    <name type="scientific">Yeosuana aromativorans</name>
    <dbReference type="NCBI Taxonomy" id="288019"/>
    <lineage>
        <taxon>Bacteria</taxon>
        <taxon>Pseudomonadati</taxon>
        <taxon>Bacteroidota</taxon>
        <taxon>Flavobacteriia</taxon>
        <taxon>Flavobacteriales</taxon>
        <taxon>Flavobacteriaceae</taxon>
        <taxon>Yeosuana</taxon>
    </lineage>
</organism>
<accession>A0A8J3FIP2</accession>
<proteinExistence type="inferred from homology"/>
<dbReference type="Gene3D" id="3.30.910.20">
    <property type="entry name" value="Skp domain"/>
    <property type="match status" value="1"/>
</dbReference>
<dbReference type="Proteomes" id="UP000612329">
    <property type="component" value="Unassembled WGS sequence"/>
</dbReference>
<comment type="similarity">
    <text evidence="1">Belongs to the Skp family.</text>
</comment>
<evidence type="ECO:0000313" key="3">
    <source>
        <dbReference type="EMBL" id="GGK30534.1"/>
    </source>
</evidence>
<reference evidence="3" key="2">
    <citation type="submission" date="2020-09" db="EMBL/GenBank/DDBJ databases">
        <authorList>
            <person name="Sun Q."/>
            <person name="Ohkuma M."/>
        </authorList>
    </citation>
    <scope>NUCLEOTIDE SEQUENCE</scope>
    <source>
        <strain evidence="3">JCM 12862</strain>
    </source>
</reference>
<dbReference type="SMART" id="SM00935">
    <property type="entry name" value="OmpH"/>
    <property type="match status" value="1"/>
</dbReference>
<dbReference type="Pfam" id="PF03938">
    <property type="entry name" value="OmpH"/>
    <property type="match status" value="1"/>
</dbReference>
<dbReference type="EMBL" id="BMNR01000006">
    <property type="protein sequence ID" value="GGK30534.1"/>
    <property type="molecule type" value="Genomic_DNA"/>
</dbReference>
<dbReference type="GO" id="GO:0005829">
    <property type="term" value="C:cytosol"/>
    <property type="evidence" value="ECO:0007669"/>
    <property type="project" value="TreeGrafter"/>
</dbReference>
<dbReference type="InterPro" id="IPR024930">
    <property type="entry name" value="Skp_dom_sf"/>
</dbReference>
<comment type="caution">
    <text evidence="3">The sequence shown here is derived from an EMBL/GenBank/DDBJ whole genome shotgun (WGS) entry which is preliminary data.</text>
</comment>
<evidence type="ECO:0000256" key="2">
    <source>
        <dbReference type="ARBA" id="ARBA00022729"/>
    </source>
</evidence>
<dbReference type="SUPFAM" id="SSF111384">
    <property type="entry name" value="OmpH-like"/>
    <property type="match status" value="1"/>
</dbReference>
<dbReference type="GO" id="GO:0050821">
    <property type="term" value="P:protein stabilization"/>
    <property type="evidence" value="ECO:0007669"/>
    <property type="project" value="TreeGrafter"/>
</dbReference>
<dbReference type="GO" id="GO:0051082">
    <property type="term" value="F:unfolded protein binding"/>
    <property type="evidence" value="ECO:0007669"/>
    <property type="project" value="InterPro"/>
</dbReference>
<sequence length="179" mass="20558">MQHVKNKKMKNIIYAVVLLLAFSSCQKQQKIGYVDNGKVINEYQQKKDLEAKYQAKDAAFQKRADSIGQAFQLEAKTFQSQVKSMSPKMQQEKYQALGQKQQTLQKQMQSEQQQIQQEFQTEIDSIIAKVKDFVKDYGKNNGYTYILGTSDAAATVMYGTEENDLTQTILDALNKEYKK</sequence>
<dbReference type="PANTHER" id="PTHR35089">
    <property type="entry name" value="CHAPERONE PROTEIN SKP"/>
    <property type="match status" value="1"/>
</dbReference>
<dbReference type="AlphaFoldDB" id="A0A8J3FIP2"/>
<evidence type="ECO:0000313" key="4">
    <source>
        <dbReference type="Proteomes" id="UP000612329"/>
    </source>
</evidence>
<gene>
    <name evidence="3" type="ORF">GCM10007962_26090</name>
</gene>
<dbReference type="InterPro" id="IPR005632">
    <property type="entry name" value="Chaperone_Skp"/>
</dbReference>
<evidence type="ECO:0000256" key="1">
    <source>
        <dbReference type="ARBA" id="ARBA00009091"/>
    </source>
</evidence>
<reference evidence="3" key="1">
    <citation type="journal article" date="2014" name="Int. J. Syst. Evol. Microbiol.">
        <title>Complete genome sequence of Corynebacterium casei LMG S-19264T (=DSM 44701T), isolated from a smear-ripened cheese.</title>
        <authorList>
            <consortium name="US DOE Joint Genome Institute (JGI-PGF)"/>
            <person name="Walter F."/>
            <person name="Albersmeier A."/>
            <person name="Kalinowski J."/>
            <person name="Ruckert C."/>
        </authorList>
    </citation>
    <scope>NUCLEOTIDE SEQUENCE</scope>
    <source>
        <strain evidence="3">JCM 12862</strain>
    </source>
</reference>
<name>A0A8J3FIP2_9FLAO</name>
<keyword evidence="2" id="KW-0732">Signal</keyword>